<evidence type="ECO:0000313" key="4">
    <source>
        <dbReference type="EMBL" id="JAG01413.1"/>
    </source>
</evidence>
<gene>
    <name evidence="4" type="primary">GIP_135</name>
    <name evidence="4" type="ORF">CM83_28591</name>
</gene>
<feature type="compositionally biased region" description="Acidic residues" evidence="1">
    <location>
        <begin position="115"/>
        <end position="125"/>
    </location>
</feature>
<feature type="non-terminal residue" evidence="4">
    <location>
        <position position="1"/>
    </location>
</feature>
<feature type="domain" description="Retroviral polymerase SH3-like" evidence="3">
    <location>
        <begin position="45"/>
        <end position="105"/>
    </location>
</feature>
<evidence type="ECO:0000259" key="3">
    <source>
        <dbReference type="Pfam" id="PF25597"/>
    </source>
</evidence>
<dbReference type="InterPro" id="IPR043502">
    <property type="entry name" value="DNA/RNA_pol_sf"/>
</dbReference>
<reference evidence="4" key="2">
    <citation type="submission" date="2014-07" db="EMBL/GenBank/DDBJ databases">
        <authorList>
            <person name="Hull J."/>
        </authorList>
    </citation>
    <scope>NUCLEOTIDE SEQUENCE</scope>
</reference>
<dbReference type="Pfam" id="PF25597">
    <property type="entry name" value="SH3_retrovirus"/>
    <property type="match status" value="1"/>
</dbReference>
<proteinExistence type="predicted"/>
<evidence type="ECO:0000256" key="1">
    <source>
        <dbReference type="SAM" id="MobiDB-lite"/>
    </source>
</evidence>
<dbReference type="PANTHER" id="PTHR11439:SF483">
    <property type="entry name" value="PEPTIDE SYNTHASE GLIP-LIKE, PUTATIVE (AFU_ORTHOLOGUE AFUA_3G12920)-RELATED"/>
    <property type="match status" value="1"/>
</dbReference>
<dbReference type="InterPro" id="IPR057670">
    <property type="entry name" value="SH3_retrovirus"/>
</dbReference>
<accession>A0A0A9W4K3</accession>
<dbReference type="InterPro" id="IPR013103">
    <property type="entry name" value="RVT_2"/>
</dbReference>
<organism evidence="4">
    <name type="scientific">Lygus hesperus</name>
    <name type="common">Western plant bug</name>
    <dbReference type="NCBI Taxonomy" id="30085"/>
    <lineage>
        <taxon>Eukaryota</taxon>
        <taxon>Metazoa</taxon>
        <taxon>Ecdysozoa</taxon>
        <taxon>Arthropoda</taxon>
        <taxon>Hexapoda</taxon>
        <taxon>Insecta</taxon>
        <taxon>Pterygota</taxon>
        <taxon>Neoptera</taxon>
        <taxon>Paraneoptera</taxon>
        <taxon>Hemiptera</taxon>
        <taxon>Heteroptera</taxon>
        <taxon>Panheteroptera</taxon>
        <taxon>Cimicomorpha</taxon>
        <taxon>Miridae</taxon>
        <taxon>Mirini</taxon>
        <taxon>Lygus</taxon>
    </lineage>
</organism>
<reference evidence="4" key="1">
    <citation type="journal article" date="2014" name="PLoS ONE">
        <title>Transcriptome-Based Identification of ABC Transporters in the Western Tarnished Plant Bug Lygus hesperus.</title>
        <authorList>
            <person name="Hull J.J."/>
            <person name="Chaney K."/>
            <person name="Geib S.M."/>
            <person name="Fabrick J.A."/>
            <person name="Brent C.S."/>
            <person name="Walsh D."/>
            <person name="Lavine L.C."/>
        </authorList>
    </citation>
    <scope>NUCLEOTIDE SEQUENCE</scope>
</reference>
<feature type="domain" description="Reverse transcriptase Ty1/copia-type" evidence="2">
    <location>
        <begin position="195"/>
        <end position="431"/>
    </location>
</feature>
<sequence length="670" mass="76961">RALGRSNSHVVYVINRLTTRSTGRVPAEVWYGRVISLDNLKVFGCLAYAHVPKEDRAGKLSPRCKLHVMVGYTHNGYRLWDPSERIIRTARSVKFDEFSHYQAAPSDSVPTIELSDSESDQEPAIDDPGPSTSREPLHGTRVRKLPSRYDDYEVELMVVLMSGSLPSECPTNFDEAIKLGWKEAIDDELNNLIENETWKIVSRPKGVKIIDSRWIFKEKPVDGRIVKKARLVARGFMLDQSFDEVFAPVARMVSLRAVLCIAVERRLRVMQLDVKAAFLNGKLKEYVYMEPPPGLEGFKPGDVCELRKSLYGLRQSPKLWNDCLDTYLVEVGFKRSESEPCIYTKDNTILLLWVDDLLILSNSEQDMLNLKSSLMTKFKMNCLSQGSKIHFLGLEIEFCDDYIFINQTDLILKLIKRYGMNESIPKDVPIQHKLNLEVPKYIEDDSLPYRQLVGCLMYLMIGTRPDICFTVSFFSKFQHCYSRLHFDCLRNVLRYLLKTKHFGLKFTRSSENFKILAFSDADFANDTYDRKSISGMLVKINNNSVCWQSKKQEIVTLSTCESEYVALASCVKECLFIGQLLREIVGSDIFPIDVFEDNQPAIKMASTYETKRSKHIDVRFHFIRELIRNGKLKLNFVSSKDQLADGMTKALPKISFERFRFNIGVCSLQI</sequence>
<protein>
    <submittedName>
        <fullName evidence="4">Copia protein</fullName>
    </submittedName>
</protein>
<dbReference type="AlphaFoldDB" id="A0A0A9W4K3"/>
<dbReference type="Pfam" id="PF07727">
    <property type="entry name" value="RVT_2"/>
    <property type="match status" value="1"/>
</dbReference>
<evidence type="ECO:0000259" key="2">
    <source>
        <dbReference type="Pfam" id="PF07727"/>
    </source>
</evidence>
<dbReference type="EMBL" id="GBHO01042191">
    <property type="protein sequence ID" value="JAG01413.1"/>
    <property type="molecule type" value="Transcribed_RNA"/>
</dbReference>
<dbReference type="SUPFAM" id="SSF56672">
    <property type="entry name" value="DNA/RNA polymerases"/>
    <property type="match status" value="1"/>
</dbReference>
<dbReference type="GO" id="GO:0071897">
    <property type="term" value="P:DNA biosynthetic process"/>
    <property type="evidence" value="ECO:0007669"/>
    <property type="project" value="UniProtKB-ARBA"/>
</dbReference>
<dbReference type="PANTHER" id="PTHR11439">
    <property type="entry name" value="GAG-POL-RELATED RETROTRANSPOSON"/>
    <property type="match status" value="1"/>
</dbReference>
<name>A0A0A9W4K3_LYGHE</name>
<dbReference type="CDD" id="cd09272">
    <property type="entry name" value="RNase_HI_RT_Ty1"/>
    <property type="match status" value="1"/>
</dbReference>
<feature type="region of interest" description="Disordered" evidence="1">
    <location>
        <begin position="104"/>
        <end position="140"/>
    </location>
</feature>